<sequence length="114" mass="12911">MFELPHSLWSVMAWVIGALQEQQILSRQLLLLCVFLDSVSLLGFQCASSRTNGGHPFLAISRSIEITTWQAMANARMTLPAKDRFCTISLELRIRPQHFDAVGLDVYFQSISRI</sequence>
<dbReference type="EMBL" id="ML977167">
    <property type="protein sequence ID" value="KAF1984597.1"/>
    <property type="molecule type" value="Genomic_DNA"/>
</dbReference>
<keyword evidence="2" id="KW-1185">Reference proteome</keyword>
<dbReference type="Proteomes" id="UP000800041">
    <property type="component" value="Unassembled WGS sequence"/>
</dbReference>
<evidence type="ECO:0000313" key="2">
    <source>
        <dbReference type="Proteomes" id="UP000800041"/>
    </source>
</evidence>
<gene>
    <name evidence="1" type="ORF">K402DRAFT_139881</name>
</gene>
<dbReference type="AlphaFoldDB" id="A0A6G1GUX5"/>
<reference evidence="1" key="1">
    <citation type="journal article" date="2020" name="Stud. Mycol.">
        <title>101 Dothideomycetes genomes: a test case for predicting lifestyles and emergence of pathogens.</title>
        <authorList>
            <person name="Haridas S."/>
            <person name="Albert R."/>
            <person name="Binder M."/>
            <person name="Bloem J."/>
            <person name="Labutti K."/>
            <person name="Salamov A."/>
            <person name="Andreopoulos B."/>
            <person name="Baker S."/>
            <person name="Barry K."/>
            <person name="Bills G."/>
            <person name="Bluhm B."/>
            <person name="Cannon C."/>
            <person name="Castanera R."/>
            <person name="Culley D."/>
            <person name="Daum C."/>
            <person name="Ezra D."/>
            <person name="Gonzalez J."/>
            <person name="Henrissat B."/>
            <person name="Kuo A."/>
            <person name="Liang C."/>
            <person name="Lipzen A."/>
            <person name="Lutzoni F."/>
            <person name="Magnuson J."/>
            <person name="Mondo S."/>
            <person name="Nolan M."/>
            <person name="Ohm R."/>
            <person name="Pangilinan J."/>
            <person name="Park H.-J."/>
            <person name="Ramirez L."/>
            <person name="Alfaro M."/>
            <person name="Sun H."/>
            <person name="Tritt A."/>
            <person name="Yoshinaga Y."/>
            <person name="Zwiers L.-H."/>
            <person name="Turgeon B."/>
            <person name="Goodwin S."/>
            <person name="Spatafora J."/>
            <person name="Crous P."/>
            <person name="Grigoriev I."/>
        </authorList>
    </citation>
    <scope>NUCLEOTIDE SEQUENCE</scope>
    <source>
        <strain evidence="1">CBS 113979</strain>
    </source>
</reference>
<proteinExistence type="predicted"/>
<evidence type="ECO:0000313" key="1">
    <source>
        <dbReference type="EMBL" id="KAF1984597.1"/>
    </source>
</evidence>
<protein>
    <submittedName>
        <fullName evidence="1">Uncharacterized protein</fullName>
    </submittedName>
</protein>
<organism evidence="1 2">
    <name type="scientific">Aulographum hederae CBS 113979</name>
    <dbReference type="NCBI Taxonomy" id="1176131"/>
    <lineage>
        <taxon>Eukaryota</taxon>
        <taxon>Fungi</taxon>
        <taxon>Dikarya</taxon>
        <taxon>Ascomycota</taxon>
        <taxon>Pezizomycotina</taxon>
        <taxon>Dothideomycetes</taxon>
        <taxon>Pleosporomycetidae</taxon>
        <taxon>Aulographales</taxon>
        <taxon>Aulographaceae</taxon>
    </lineage>
</organism>
<accession>A0A6G1GUX5</accession>
<name>A0A6G1GUX5_9PEZI</name>